<dbReference type="EMBL" id="BARW01023859">
    <property type="protein sequence ID" value="GAI88036.1"/>
    <property type="molecule type" value="Genomic_DNA"/>
</dbReference>
<organism evidence="5">
    <name type="scientific">marine sediment metagenome</name>
    <dbReference type="NCBI Taxonomy" id="412755"/>
    <lineage>
        <taxon>unclassified sequences</taxon>
        <taxon>metagenomes</taxon>
        <taxon>ecological metagenomes</taxon>
    </lineage>
</organism>
<dbReference type="InterPro" id="IPR006127">
    <property type="entry name" value="ZnuA-like"/>
</dbReference>
<dbReference type="InterPro" id="IPR006128">
    <property type="entry name" value="Lipoprotein_PsaA-like"/>
</dbReference>
<evidence type="ECO:0000256" key="1">
    <source>
        <dbReference type="ARBA" id="ARBA00004196"/>
    </source>
</evidence>
<reference evidence="5" key="1">
    <citation type="journal article" date="2014" name="Front. Microbiol.">
        <title>High frequency of phylogenetically diverse reductive dehalogenase-homologous genes in deep subseafloor sedimentary metagenomes.</title>
        <authorList>
            <person name="Kawai M."/>
            <person name="Futagami T."/>
            <person name="Toyoda A."/>
            <person name="Takaki Y."/>
            <person name="Nishi S."/>
            <person name="Hori S."/>
            <person name="Arai W."/>
            <person name="Tsubouchi T."/>
            <person name="Morono Y."/>
            <person name="Uchiyama I."/>
            <person name="Ito T."/>
            <person name="Fujiyama A."/>
            <person name="Inagaki F."/>
            <person name="Takami H."/>
        </authorList>
    </citation>
    <scope>NUCLEOTIDE SEQUENCE</scope>
    <source>
        <strain evidence="5">Expedition CK06-06</strain>
    </source>
</reference>
<dbReference type="GO" id="GO:0030001">
    <property type="term" value="P:metal ion transport"/>
    <property type="evidence" value="ECO:0007669"/>
    <property type="project" value="InterPro"/>
</dbReference>
<gene>
    <name evidence="5" type="ORF">S12H4_39474</name>
</gene>
<dbReference type="PANTHER" id="PTHR42953:SF1">
    <property type="entry name" value="METAL-BINDING PROTEIN HI_0362-RELATED"/>
    <property type="match status" value="1"/>
</dbReference>
<dbReference type="GO" id="GO:0046872">
    <property type="term" value="F:metal ion binding"/>
    <property type="evidence" value="ECO:0007669"/>
    <property type="project" value="UniProtKB-KW"/>
</dbReference>
<keyword evidence="3" id="KW-0479">Metal-binding</keyword>
<keyword evidence="4" id="KW-0732">Signal</keyword>
<comment type="caution">
    <text evidence="5">The sequence shown here is derived from an EMBL/GenBank/DDBJ whole genome shotgun (WGS) entry which is preliminary data.</text>
</comment>
<dbReference type="GO" id="GO:0030313">
    <property type="term" value="C:cell envelope"/>
    <property type="evidence" value="ECO:0007669"/>
    <property type="project" value="UniProtKB-SubCell"/>
</dbReference>
<evidence type="ECO:0000313" key="5">
    <source>
        <dbReference type="EMBL" id="GAI88036.1"/>
    </source>
</evidence>
<dbReference type="GO" id="GO:0007155">
    <property type="term" value="P:cell adhesion"/>
    <property type="evidence" value="ECO:0007669"/>
    <property type="project" value="InterPro"/>
</dbReference>
<dbReference type="AlphaFoldDB" id="X1T9I1"/>
<sequence length="106" mass="11751">MKTNKMVLTTFLVLFLLISNLSQSSKNQSDSQSFSDEPSGTIKVVTSLSIISDWTSQIGKGLYVPFSVVSGLEDPHTYEPKPSETEILRNADIFIRFGLPGLEPWV</sequence>
<feature type="non-terminal residue" evidence="5">
    <location>
        <position position="106"/>
    </location>
</feature>
<dbReference type="Pfam" id="PF01297">
    <property type="entry name" value="ZnuA"/>
    <property type="match status" value="1"/>
</dbReference>
<accession>X1T9I1</accession>
<dbReference type="InterPro" id="IPR050492">
    <property type="entry name" value="Bact_metal-bind_prot9"/>
</dbReference>
<dbReference type="PANTHER" id="PTHR42953">
    <property type="entry name" value="HIGH-AFFINITY ZINC UPTAKE SYSTEM PROTEIN ZNUA-RELATED"/>
    <property type="match status" value="1"/>
</dbReference>
<dbReference type="Gene3D" id="3.40.50.1980">
    <property type="entry name" value="Nitrogenase molybdenum iron protein domain"/>
    <property type="match status" value="1"/>
</dbReference>
<keyword evidence="2" id="KW-0813">Transport</keyword>
<comment type="subcellular location">
    <subcellularLocation>
        <location evidence="1">Cell envelope</location>
    </subcellularLocation>
</comment>
<evidence type="ECO:0000256" key="4">
    <source>
        <dbReference type="ARBA" id="ARBA00022729"/>
    </source>
</evidence>
<evidence type="ECO:0008006" key="6">
    <source>
        <dbReference type="Google" id="ProtNLM"/>
    </source>
</evidence>
<name>X1T9I1_9ZZZZ</name>
<proteinExistence type="predicted"/>
<dbReference type="PRINTS" id="PR00690">
    <property type="entry name" value="ADHESNFAMILY"/>
</dbReference>
<evidence type="ECO:0000256" key="3">
    <source>
        <dbReference type="ARBA" id="ARBA00022723"/>
    </source>
</evidence>
<dbReference type="SUPFAM" id="SSF53807">
    <property type="entry name" value="Helical backbone' metal receptor"/>
    <property type="match status" value="1"/>
</dbReference>
<protein>
    <recommendedName>
        <fullName evidence="6">Zinc ABC transporter substrate-binding protein</fullName>
    </recommendedName>
</protein>
<evidence type="ECO:0000256" key="2">
    <source>
        <dbReference type="ARBA" id="ARBA00022448"/>
    </source>
</evidence>